<protein>
    <submittedName>
        <fullName evidence="2">Uncharacterized protein</fullName>
    </submittedName>
</protein>
<proteinExistence type="predicted"/>
<evidence type="ECO:0000313" key="1">
    <source>
        <dbReference type="EMBL" id="MFC7197924.1"/>
    </source>
</evidence>
<sequence>MSADRVEVTDEDCDLSKGQRETLDDVCDEKLSGPEVTVWEYEPGSYEDDVDEVVETVQDVFEEEVR</sequence>
<dbReference type="RefSeq" id="WP_279528573.1">
    <property type="nucleotide sequence ID" value="NZ_CP122312.1"/>
</dbReference>
<keyword evidence="3" id="KW-1185">Reference proteome</keyword>
<comment type="caution">
    <text evidence="2">The sequence shown here is derived from an EMBL/GenBank/DDBJ whole genome shotgun (WGS) entry which is preliminary data.</text>
</comment>
<name>A0ABD5Z0C7_9EURY</name>
<gene>
    <name evidence="1" type="ORF">ACFQJ9_00100</name>
    <name evidence="2" type="ORF">ACFQJ9_04105</name>
</gene>
<reference evidence="3" key="2">
    <citation type="journal article" date="2019" name="Int. J. Syst. Evol. Microbiol.">
        <title>The Global Catalogue of Microorganisms (GCM) 10K type strain sequencing project: providing services to taxonomists for standard genome sequencing and annotation.</title>
        <authorList>
            <consortium name="The Broad Institute Genomics Platform"/>
            <consortium name="The Broad Institute Genome Sequencing Center for Infectious Disease"/>
            <person name="Wu L."/>
            <person name="Ma J."/>
        </authorList>
    </citation>
    <scope>NUCLEOTIDE SEQUENCE [LARGE SCALE GENOMIC DNA]</scope>
    <source>
        <strain evidence="3">XZGYJ-43</strain>
    </source>
</reference>
<reference evidence="2" key="1">
    <citation type="journal article" date="2014" name="Int. J. Syst. Evol. Microbiol.">
        <title>Complete genome sequence of Corynebacterium casei LMG S-19264T (=DSM 44701T), isolated from a smear-ripened cheese.</title>
        <authorList>
            <consortium name="US DOE Joint Genome Institute (JGI-PGF)"/>
            <person name="Walter F."/>
            <person name="Albersmeier A."/>
            <person name="Kalinowski J."/>
            <person name="Ruckert C."/>
        </authorList>
    </citation>
    <scope>NUCLEOTIDE SEQUENCE [LARGE SCALE GENOMIC DNA]</scope>
    <source>
        <strain evidence="2">NBRC 114356</strain>
    </source>
</reference>
<dbReference type="EMBL" id="JBHTAR010000001">
    <property type="protein sequence ID" value="MFC7197924.1"/>
    <property type="molecule type" value="Genomic_DNA"/>
</dbReference>
<evidence type="ECO:0000313" key="3">
    <source>
        <dbReference type="Proteomes" id="UP001596447"/>
    </source>
</evidence>
<evidence type="ECO:0000313" key="2">
    <source>
        <dbReference type="EMBL" id="MFC7198613.1"/>
    </source>
</evidence>
<accession>A0ABD5Z0C7</accession>
<dbReference type="Proteomes" id="UP001596447">
    <property type="component" value="Unassembled WGS sequence"/>
</dbReference>
<dbReference type="AlphaFoldDB" id="A0ABD5Z0C7"/>
<organism evidence="2 3">
    <name type="scientific">Halospeciosus flavus</name>
    <dbReference type="NCBI Taxonomy" id="3032283"/>
    <lineage>
        <taxon>Archaea</taxon>
        <taxon>Methanobacteriati</taxon>
        <taxon>Methanobacteriota</taxon>
        <taxon>Stenosarchaea group</taxon>
        <taxon>Halobacteria</taxon>
        <taxon>Halobacteriales</taxon>
        <taxon>Halobacteriaceae</taxon>
        <taxon>Halospeciosus</taxon>
    </lineage>
</organism>
<dbReference type="EMBL" id="JBHTAR010000011">
    <property type="protein sequence ID" value="MFC7198613.1"/>
    <property type="molecule type" value="Genomic_DNA"/>
</dbReference>
<reference evidence="2" key="3">
    <citation type="submission" date="2024-09" db="EMBL/GenBank/DDBJ databases">
        <authorList>
            <person name="Sun Q."/>
        </authorList>
    </citation>
    <scope>NUCLEOTIDE SEQUENCE</scope>
    <source>
        <strain evidence="2">NBRC 114356</strain>
    </source>
</reference>